<dbReference type="Proteomes" id="UP001597158">
    <property type="component" value="Unassembled WGS sequence"/>
</dbReference>
<dbReference type="RefSeq" id="WP_277833048.1">
    <property type="nucleotide sequence ID" value="NZ_JARQZE010000006.1"/>
</dbReference>
<comment type="caution">
    <text evidence="1">The sequence shown here is derived from an EMBL/GenBank/DDBJ whole genome shotgun (WGS) entry which is preliminary data.</text>
</comment>
<dbReference type="InterPro" id="IPR043129">
    <property type="entry name" value="ATPase_NBD"/>
</dbReference>
<dbReference type="InterPro" id="IPR049874">
    <property type="entry name" value="ROK_cs"/>
</dbReference>
<dbReference type="Pfam" id="PF00480">
    <property type="entry name" value="ROK"/>
    <property type="match status" value="1"/>
</dbReference>
<dbReference type="InterPro" id="IPR000600">
    <property type="entry name" value="ROK"/>
</dbReference>
<dbReference type="EMBL" id="JBHTMC010000034">
    <property type="protein sequence ID" value="MFD1265536.1"/>
    <property type="molecule type" value="Genomic_DNA"/>
</dbReference>
<dbReference type="PROSITE" id="PS01125">
    <property type="entry name" value="ROK"/>
    <property type="match status" value="1"/>
</dbReference>
<name>A0ABW3WHW9_9RHOO</name>
<dbReference type="PANTHER" id="PTHR18964">
    <property type="entry name" value="ROK (REPRESSOR, ORF, KINASE) FAMILY"/>
    <property type="match status" value="1"/>
</dbReference>
<dbReference type="PANTHER" id="PTHR18964:SF174">
    <property type="entry name" value="D-ALLOSE KINASE-RELATED"/>
    <property type="match status" value="1"/>
</dbReference>
<organism evidence="1 2">
    <name type="scientific">Thauera mechernichensis</name>
    <dbReference type="NCBI Taxonomy" id="82788"/>
    <lineage>
        <taxon>Bacteria</taxon>
        <taxon>Pseudomonadati</taxon>
        <taxon>Pseudomonadota</taxon>
        <taxon>Betaproteobacteria</taxon>
        <taxon>Rhodocyclales</taxon>
        <taxon>Zoogloeaceae</taxon>
        <taxon>Thauera</taxon>
    </lineage>
</organism>
<evidence type="ECO:0000313" key="2">
    <source>
        <dbReference type="Proteomes" id="UP001597158"/>
    </source>
</evidence>
<dbReference type="SUPFAM" id="SSF53067">
    <property type="entry name" value="Actin-like ATPase domain"/>
    <property type="match status" value="1"/>
</dbReference>
<keyword evidence="2" id="KW-1185">Reference proteome</keyword>
<gene>
    <name evidence="1" type="ORF">ACFQ4M_18330</name>
</gene>
<reference evidence="2" key="1">
    <citation type="journal article" date="2019" name="Int. J. Syst. Evol. Microbiol.">
        <title>The Global Catalogue of Microorganisms (GCM) 10K type strain sequencing project: providing services to taxonomists for standard genome sequencing and annotation.</title>
        <authorList>
            <consortium name="The Broad Institute Genomics Platform"/>
            <consortium name="The Broad Institute Genome Sequencing Center for Infectious Disease"/>
            <person name="Wu L."/>
            <person name="Ma J."/>
        </authorList>
    </citation>
    <scope>NUCLEOTIDE SEQUENCE [LARGE SCALE GENOMIC DNA]</scope>
    <source>
        <strain evidence="2">CCUG 48884</strain>
    </source>
</reference>
<evidence type="ECO:0000313" key="1">
    <source>
        <dbReference type="EMBL" id="MFD1265536.1"/>
    </source>
</evidence>
<accession>A0ABW3WHW9</accession>
<sequence>MIRIGIDLGGTKIELVALADDGQVLWRQRIPTPQGDYAATLHAIADLVRQAENATGATATVGIGTPGSPSRPSGLIRNANSTCLNGRPLQDDLQALLGREIRLANDANCLAMSEATDGAGAGTGTVFAAILGTGVGGGIVVDGRLLVGANAVAGEWGHNPLPLPTTTDLPLPDCYCGRHGCIETYLSGPGMAADHLRHHGQTLEAAAIARNAQAGDEACTATLARFEARLARALAGVINLLDPDVIVLGGGLSRIARLYDNVPRLWIPHVFSDHIATRLLPARHGDASGVRGAAWLWPAARRV</sequence>
<protein>
    <submittedName>
        <fullName evidence="1">ROK family protein</fullName>
    </submittedName>
</protein>
<dbReference type="Gene3D" id="3.30.420.40">
    <property type="match status" value="2"/>
</dbReference>
<dbReference type="CDD" id="cd24066">
    <property type="entry name" value="ASKHA_NBD_ROK_EcFRK-like"/>
    <property type="match status" value="1"/>
</dbReference>
<proteinExistence type="predicted"/>